<dbReference type="Gene3D" id="3.30.70.790">
    <property type="entry name" value="UreE, C-terminal domain"/>
    <property type="match status" value="1"/>
</dbReference>
<dbReference type="AlphaFoldDB" id="A0A9J7BU95"/>
<evidence type="ECO:0000313" key="2">
    <source>
        <dbReference type="EMBL" id="UWZ86153.1"/>
    </source>
</evidence>
<reference evidence="2" key="1">
    <citation type="submission" date="2021-04" db="EMBL/GenBank/DDBJ databases">
        <title>Phylogenetic analysis of Acidobacteriaceae.</title>
        <authorList>
            <person name="Qiu L."/>
            <person name="Zhang Q."/>
        </authorList>
    </citation>
    <scope>NUCLEOTIDE SEQUENCE</scope>
    <source>
        <strain evidence="2">DSM 25168</strain>
    </source>
</reference>
<accession>A0A9J7BU95</accession>
<keyword evidence="3" id="KW-1185">Reference proteome</keyword>
<protein>
    <submittedName>
        <fullName evidence="2">DUF2007 domain-containing protein</fullName>
    </submittedName>
</protein>
<dbReference type="InterPro" id="IPR018551">
    <property type="entry name" value="DUF2007"/>
</dbReference>
<organism evidence="2 3">
    <name type="scientific">Occallatibacter riparius</name>
    <dbReference type="NCBI Taxonomy" id="1002689"/>
    <lineage>
        <taxon>Bacteria</taxon>
        <taxon>Pseudomonadati</taxon>
        <taxon>Acidobacteriota</taxon>
        <taxon>Terriglobia</taxon>
        <taxon>Terriglobales</taxon>
        <taxon>Acidobacteriaceae</taxon>
        <taxon>Occallatibacter</taxon>
    </lineage>
</organism>
<dbReference type="Proteomes" id="UP001059380">
    <property type="component" value="Chromosome"/>
</dbReference>
<dbReference type="RefSeq" id="WP_260795797.1">
    <property type="nucleotide sequence ID" value="NZ_CP093313.1"/>
</dbReference>
<gene>
    <name evidence="2" type="ORF">MOP44_09440</name>
</gene>
<dbReference type="KEGG" id="orp:MOP44_09440"/>
<proteinExistence type="predicted"/>
<dbReference type="Pfam" id="PF09413">
    <property type="entry name" value="DUF2007"/>
    <property type="match status" value="1"/>
</dbReference>
<feature type="domain" description="DUF2007" evidence="1">
    <location>
        <begin position="11"/>
        <end position="75"/>
    </location>
</feature>
<dbReference type="EMBL" id="CP093313">
    <property type="protein sequence ID" value="UWZ86153.1"/>
    <property type="molecule type" value="Genomic_DNA"/>
</dbReference>
<evidence type="ECO:0000313" key="3">
    <source>
        <dbReference type="Proteomes" id="UP001059380"/>
    </source>
</evidence>
<evidence type="ECO:0000259" key="1">
    <source>
        <dbReference type="Pfam" id="PF09413"/>
    </source>
</evidence>
<sequence>MEEPDPKLEIVTIFESDDLVAFSLAKSLLDDAGVEYFASEDAPAGFGFSPILNPIRRIQIPAYRKEQALQLMEELSDAEDSPGSS</sequence>
<name>A0A9J7BU95_9BACT</name>